<keyword evidence="2" id="KW-0813">Transport</keyword>
<dbReference type="InterPro" id="IPR036163">
    <property type="entry name" value="HMA_dom_sf"/>
</dbReference>
<dbReference type="AlphaFoldDB" id="A0A0J7JYR3"/>
<dbReference type="SUPFAM" id="SSF55008">
    <property type="entry name" value="HMA, heavy metal-associated domain"/>
    <property type="match status" value="1"/>
</dbReference>
<reference evidence="4 5" key="1">
    <citation type="submission" date="2015-04" db="EMBL/GenBank/DDBJ databases">
        <title>Lasius niger genome sequencing.</title>
        <authorList>
            <person name="Konorov E.A."/>
            <person name="Nikitin M.A."/>
            <person name="Kirill M.V."/>
            <person name="Chang P."/>
        </authorList>
    </citation>
    <scope>NUCLEOTIDE SEQUENCE [LARGE SCALE GENOMIC DNA]</scope>
    <source>
        <tissue evidence="4">Whole</tissue>
    </source>
</reference>
<dbReference type="Proteomes" id="UP000036403">
    <property type="component" value="Unassembled WGS sequence"/>
</dbReference>
<dbReference type="STRING" id="67767.A0A0J7JYR3"/>
<organism evidence="4 5">
    <name type="scientific">Lasius niger</name>
    <name type="common">Black garden ant</name>
    <dbReference type="NCBI Taxonomy" id="67767"/>
    <lineage>
        <taxon>Eukaryota</taxon>
        <taxon>Metazoa</taxon>
        <taxon>Ecdysozoa</taxon>
        <taxon>Arthropoda</taxon>
        <taxon>Hexapoda</taxon>
        <taxon>Insecta</taxon>
        <taxon>Pterygota</taxon>
        <taxon>Neoptera</taxon>
        <taxon>Endopterygota</taxon>
        <taxon>Hymenoptera</taxon>
        <taxon>Apocrita</taxon>
        <taxon>Aculeata</taxon>
        <taxon>Formicoidea</taxon>
        <taxon>Formicidae</taxon>
        <taxon>Formicinae</taxon>
        <taxon>Lasius</taxon>
        <taxon>Lasius</taxon>
    </lineage>
</organism>
<dbReference type="PANTHER" id="PTHR46594:SF4">
    <property type="entry name" value="P-TYPE CATION-TRANSPORTING ATPASE"/>
    <property type="match status" value="1"/>
</dbReference>
<dbReference type="FunFam" id="3.30.70.100:FF:000001">
    <property type="entry name" value="ATPase copper transporting beta"/>
    <property type="match status" value="1"/>
</dbReference>
<dbReference type="GO" id="GO:0046872">
    <property type="term" value="F:metal ion binding"/>
    <property type="evidence" value="ECO:0007669"/>
    <property type="project" value="UniProtKB-KW"/>
</dbReference>
<name>A0A0J7JYR3_LASNI</name>
<keyword evidence="2" id="KW-0406">Ion transport</keyword>
<protein>
    <submittedName>
        <fullName evidence="4">Copper-transporting atpase-like protein</fullName>
    </submittedName>
</protein>
<evidence type="ECO:0000313" key="5">
    <source>
        <dbReference type="Proteomes" id="UP000036403"/>
    </source>
</evidence>
<dbReference type="Gene3D" id="3.30.70.100">
    <property type="match status" value="1"/>
</dbReference>
<dbReference type="GO" id="GO:0006825">
    <property type="term" value="P:copper ion transport"/>
    <property type="evidence" value="ECO:0007669"/>
    <property type="project" value="UniProtKB-KW"/>
</dbReference>
<keyword evidence="2" id="KW-0187">Copper transport</keyword>
<accession>A0A0J7JYR3</accession>
<evidence type="ECO:0000256" key="2">
    <source>
        <dbReference type="ARBA" id="ARBA00022796"/>
    </source>
</evidence>
<feature type="domain" description="HMA" evidence="3">
    <location>
        <begin position="2"/>
        <end position="68"/>
    </location>
</feature>
<comment type="caution">
    <text evidence="4">The sequence shown here is derived from an EMBL/GenBank/DDBJ whole genome shotgun (WGS) entry which is preliminary data.</text>
</comment>
<evidence type="ECO:0000259" key="3">
    <source>
        <dbReference type="PROSITE" id="PS50846"/>
    </source>
</evidence>
<sequence>MKTVQWHVAGMTCEGCSTRLNKLLNAAEGVETAQVELAGKQAIIGYDPARIQPAALKNLIEDAGFEVVV</sequence>
<dbReference type="InterPro" id="IPR017969">
    <property type="entry name" value="Heavy-metal-associated_CS"/>
</dbReference>
<dbReference type="CDD" id="cd00371">
    <property type="entry name" value="HMA"/>
    <property type="match status" value="1"/>
</dbReference>
<dbReference type="PRINTS" id="PR00942">
    <property type="entry name" value="CUATPASEI"/>
</dbReference>
<dbReference type="PaxDb" id="67767-A0A0J7JYR3"/>
<keyword evidence="2" id="KW-0186">Copper</keyword>
<keyword evidence="1" id="KW-0479">Metal-binding</keyword>
<evidence type="ECO:0000256" key="1">
    <source>
        <dbReference type="ARBA" id="ARBA00022723"/>
    </source>
</evidence>
<dbReference type="PANTHER" id="PTHR46594">
    <property type="entry name" value="P-TYPE CATION-TRANSPORTING ATPASE"/>
    <property type="match status" value="1"/>
</dbReference>
<gene>
    <name evidence="4" type="ORF">RF55_20296</name>
</gene>
<evidence type="ECO:0000313" key="4">
    <source>
        <dbReference type="EMBL" id="KMQ83338.1"/>
    </source>
</evidence>
<dbReference type="Pfam" id="PF00403">
    <property type="entry name" value="HMA"/>
    <property type="match status" value="1"/>
</dbReference>
<dbReference type="OrthoDB" id="432719at2759"/>
<dbReference type="PROSITE" id="PS50846">
    <property type="entry name" value="HMA_2"/>
    <property type="match status" value="1"/>
</dbReference>
<dbReference type="InterPro" id="IPR006121">
    <property type="entry name" value="HMA_dom"/>
</dbReference>
<dbReference type="EMBL" id="LBMM01020198">
    <property type="protein sequence ID" value="KMQ83338.1"/>
    <property type="molecule type" value="Genomic_DNA"/>
</dbReference>
<keyword evidence="5" id="KW-1185">Reference proteome</keyword>
<proteinExistence type="predicted"/>
<dbReference type="PROSITE" id="PS01047">
    <property type="entry name" value="HMA_1"/>
    <property type="match status" value="1"/>
</dbReference>